<feature type="compositionally biased region" description="Basic and acidic residues" evidence="1">
    <location>
        <begin position="48"/>
        <end position="67"/>
    </location>
</feature>
<dbReference type="AlphaFoldDB" id="A0A0B2BWF2"/>
<accession>A0A0B2BWF2</accession>
<dbReference type="Proteomes" id="UP000030988">
    <property type="component" value="Unassembled WGS sequence"/>
</dbReference>
<name>A0A0B2BWF2_9SPHN</name>
<feature type="compositionally biased region" description="Basic and acidic residues" evidence="1">
    <location>
        <begin position="13"/>
        <end position="35"/>
    </location>
</feature>
<dbReference type="STRING" id="1572751.PK98_15130"/>
<evidence type="ECO:0000256" key="1">
    <source>
        <dbReference type="SAM" id="MobiDB-lite"/>
    </source>
</evidence>
<sequence>MSFGYDPAGSFGDRAEAEGWAKRNNVDPRDLHLRDTPNGVEASIRKSTRSDARFDDGYGSRRDGFTR</sequence>
<evidence type="ECO:0000313" key="3">
    <source>
        <dbReference type="Proteomes" id="UP000030988"/>
    </source>
</evidence>
<dbReference type="RefSeq" id="WP_039097871.1">
    <property type="nucleotide sequence ID" value="NZ_JTDN01000003.1"/>
</dbReference>
<comment type="caution">
    <text evidence="2">The sequence shown here is derived from an EMBL/GenBank/DDBJ whole genome shotgun (WGS) entry which is preliminary data.</text>
</comment>
<gene>
    <name evidence="2" type="ORF">PK98_15130</name>
</gene>
<reference evidence="2 3" key="1">
    <citation type="submission" date="2014-11" db="EMBL/GenBank/DDBJ databases">
        <title>Draft genome sequence of Kirrobacter mercurialis.</title>
        <authorList>
            <person name="Coil D.A."/>
            <person name="Eisen J.A."/>
        </authorList>
    </citation>
    <scope>NUCLEOTIDE SEQUENCE [LARGE SCALE GENOMIC DNA]</scope>
    <source>
        <strain evidence="2 3">Coronado</strain>
    </source>
</reference>
<organism evidence="2 3">
    <name type="scientific">Croceibacterium mercuriale</name>
    <dbReference type="NCBI Taxonomy" id="1572751"/>
    <lineage>
        <taxon>Bacteria</taxon>
        <taxon>Pseudomonadati</taxon>
        <taxon>Pseudomonadota</taxon>
        <taxon>Alphaproteobacteria</taxon>
        <taxon>Sphingomonadales</taxon>
        <taxon>Erythrobacteraceae</taxon>
        <taxon>Croceibacterium</taxon>
    </lineage>
</organism>
<dbReference type="EMBL" id="JTDN01000003">
    <property type="protein sequence ID" value="KHL24292.1"/>
    <property type="molecule type" value="Genomic_DNA"/>
</dbReference>
<evidence type="ECO:0000313" key="2">
    <source>
        <dbReference type="EMBL" id="KHL24292.1"/>
    </source>
</evidence>
<keyword evidence="3" id="KW-1185">Reference proteome</keyword>
<feature type="region of interest" description="Disordered" evidence="1">
    <location>
        <begin position="1"/>
        <end position="67"/>
    </location>
</feature>
<protein>
    <submittedName>
        <fullName evidence="2">Uncharacterized protein</fullName>
    </submittedName>
</protein>
<proteinExistence type="predicted"/>